<dbReference type="KEGG" id="ela:UCREL1_6265"/>
<dbReference type="OrthoDB" id="10264870at2759"/>
<dbReference type="Proteomes" id="UP000012174">
    <property type="component" value="Unassembled WGS sequence"/>
</dbReference>
<evidence type="ECO:0000256" key="1">
    <source>
        <dbReference type="SAM" id="MobiDB-lite"/>
    </source>
</evidence>
<gene>
    <name evidence="2" type="ORF">UCREL1_6265</name>
</gene>
<evidence type="ECO:0000313" key="2">
    <source>
        <dbReference type="EMBL" id="EMR66737.1"/>
    </source>
</evidence>
<feature type="region of interest" description="Disordered" evidence="1">
    <location>
        <begin position="1"/>
        <end position="31"/>
    </location>
</feature>
<accession>M7SR82</accession>
<evidence type="ECO:0000313" key="3">
    <source>
        <dbReference type="Proteomes" id="UP000012174"/>
    </source>
</evidence>
<dbReference type="EMBL" id="KB706595">
    <property type="protein sequence ID" value="EMR66737.1"/>
    <property type="molecule type" value="Genomic_DNA"/>
</dbReference>
<dbReference type="AlphaFoldDB" id="M7SR82"/>
<dbReference type="Pfam" id="PF12767">
    <property type="entry name" value="SAGA-Tad1"/>
    <property type="match status" value="1"/>
</dbReference>
<reference evidence="3" key="1">
    <citation type="journal article" date="2013" name="Genome Announc.">
        <title>Draft genome sequence of the grapevine dieback fungus Eutypa lata UCR-EL1.</title>
        <authorList>
            <person name="Blanco-Ulate B."/>
            <person name="Rolshausen P.E."/>
            <person name="Cantu D."/>
        </authorList>
    </citation>
    <scope>NUCLEOTIDE SEQUENCE [LARGE SCALE GENOMIC DNA]</scope>
    <source>
        <strain evidence="3">UCR-EL1</strain>
    </source>
</reference>
<protein>
    <submittedName>
        <fullName evidence="2">Putative transcriptional coactivator hfi1 protein</fullName>
    </submittedName>
</protein>
<name>M7SR82_EUTLA</name>
<organism evidence="2 3">
    <name type="scientific">Eutypa lata (strain UCR-EL1)</name>
    <name type="common">Grapevine dieback disease fungus</name>
    <name type="synonym">Eutypa armeniacae</name>
    <dbReference type="NCBI Taxonomy" id="1287681"/>
    <lineage>
        <taxon>Eukaryota</taxon>
        <taxon>Fungi</taxon>
        <taxon>Dikarya</taxon>
        <taxon>Ascomycota</taxon>
        <taxon>Pezizomycotina</taxon>
        <taxon>Sordariomycetes</taxon>
        <taxon>Xylariomycetidae</taxon>
        <taxon>Xylariales</taxon>
        <taxon>Diatrypaceae</taxon>
        <taxon>Eutypa</taxon>
    </lineage>
</organism>
<dbReference type="OMA" id="EMAFTRG"/>
<dbReference type="InterPro" id="IPR024738">
    <property type="entry name" value="Hfi1/Tada1"/>
</dbReference>
<sequence length="323" mass="35641">MPDQGLAPWVSANDKPTTNVGAKPVTGDAAERRLKSEVMLLPSRDRRRIKDLAHNEYDPSEAMSNMFLEHHKGRSAKPSEVPASANGLNKMNLDLEIRKRYAQPLAIESGEFPDVGSIEGRMLPMCYESGLVNGHSSDAGQFLTIATETFIKEFLSVVFRRTRSNGPGDSGSAGFPPGSAWIQTHKYRRQLRREEEALSKGEISRDKSGLLPIESKSASERRPLDIADLRLALDIGDCHLSSFPAVTKSVVYNYREGELEHWNDYTYVEGYKPAIFEDISTGGINGHSDPMEIDSEDYGGWDGAENMDMQTLDGVLESCLAGA</sequence>
<dbReference type="HOGENOM" id="CLU_038277_1_0_1"/>
<dbReference type="eggNOG" id="ENOG502RX84">
    <property type="taxonomic scope" value="Eukaryota"/>
</dbReference>
<keyword evidence="3" id="KW-1185">Reference proteome</keyword>
<proteinExistence type="predicted"/>
<dbReference type="STRING" id="1287681.M7SR82"/>
<dbReference type="GO" id="GO:0070461">
    <property type="term" value="C:SAGA-type complex"/>
    <property type="evidence" value="ECO:0007669"/>
    <property type="project" value="InterPro"/>
</dbReference>